<evidence type="ECO:0008006" key="3">
    <source>
        <dbReference type="Google" id="ProtNLM"/>
    </source>
</evidence>
<dbReference type="AlphaFoldDB" id="A0A1E3A346"/>
<comment type="caution">
    <text evidence="1">The sequence shown here is derived from an EMBL/GenBank/DDBJ whole genome shotgun (WGS) entry which is preliminary data.</text>
</comment>
<dbReference type="InterPro" id="IPR029063">
    <property type="entry name" value="SAM-dependent_MTases_sf"/>
</dbReference>
<organism evidence="1 2">
    <name type="scientific">Eisenbergiella tayi</name>
    <dbReference type="NCBI Taxonomy" id="1432052"/>
    <lineage>
        <taxon>Bacteria</taxon>
        <taxon>Bacillati</taxon>
        <taxon>Bacillota</taxon>
        <taxon>Clostridia</taxon>
        <taxon>Lachnospirales</taxon>
        <taxon>Lachnospiraceae</taxon>
        <taxon>Eisenbergiella</taxon>
    </lineage>
</organism>
<dbReference type="Gene3D" id="3.40.50.150">
    <property type="entry name" value="Vaccinia Virus protein VP39"/>
    <property type="match status" value="1"/>
</dbReference>
<dbReference type="CDD" id="cd02440">
    <property type="entry name" value="AdoMet_MTases"/>
    <property type="match status" value="1"/>
</dbReference>
<dbReference type="Proteomes" id="UP000094067">
    <property type="component" value="Unassembled WGS sequence"/>
</dbReference>
<dbReference type="RefSeq" id="WP_069153726.1">
    <property type="nucleotide sequence ID" value="NZ_MCGH01000003.1"/>
</dbReference>
<protein>
    <recommendedName>
        <fullName evidence="3">Methyltransferase</fullName>
    </recommendedName>
</protein>
<name>A0A1E3A346_9FIRM</name>
<dbReference type="SUPFAM" id="SSF53335">
    <property type="entry name" value="S-adenosyl-L-methionine-dependent methyltransferases"/>
    <property type="match status" value="1"/>
</dbReference>
<sequence length="168" mass="19768">MKRILDACCGSKMFWFDKENPDVEFCDIREIERTEYYPGRYIEISPDTVCDFTDLPFPDDSFYMVVFDPPHLEYAGDTSIMALKYGKLKGDWKAMISKGFSECMRVLKPNGVLIFKWSEIQFPLSVILPLFSQKPLFGNRCRKRGNKTHWLCFMKETDKALNWTLEEE</sequence>
<dbReference type="PATRIC" id="fig|1432052.4.peg.4414"/>
<evidence type="ECO:0000313" key="2">
    <source>
        <dbReference type="Proteomes" id="UP000094067"/>
    </source>
</evidence>
<accession>A0A1E3A346</accession>
<proteinExistence type="predicted"/>
<evidence type="ECO:0000313" key="1">
    <source>
        <dbReference type="EMBL" id="ODM03195.1"/>
    </source>
</evidence>
<gene>
    <name evidence="1" type="ORF">BEI61_03989</name>
</gene>
<reference evidence="1 2" key="1">
    <citation type="submission" date="2016-07" db="EMBL/GenBank/DDBJ databases">
        <title>Characterization of isolates of Eisenbergiella tayi derived from blood cultures, using whole genome sequencing.</title>
        <authorList>
            <person name="Burdz T."/>
            <person name="Wiebe D."/>
            <person name="Huynh C."/>
            <person name="Bernard K."/>
        </authorList>
    </citation>
    <scope>NUCLEOTIDE SEQUENCE [LARGE SCALE GENOMIC DNA]</scope>
    <source>
        <strain evidence="1 2">NML 110608</strain>
    </source>
</reference>
<dbReference type="EMBL" id="MCGH01000003">
    <property type="protein sequence ID" value="ODM03195.1"/>
    <property type="molecule type" value="Genomic_DNA"/>
</dbReference>